<dbReference type="GO" id="GO:0016491">
    <property type="term" value="F:oxidoreductase activity"/>
    <property type="evidence" value="ECO:0007669"/>
    <property type="project" value="InterPro"/>
</dbReference>
<reference evidence="9" key="1">
    <citation type="submission" date="2017-05" db="EMBL/GenBank/DDBJ databases">
        <title>Complete and WGS of Bordetella genogroups.</title>
        <authorList>
            <person name="Spilker T."/>
            <person name="Lipuma J."/>
        </authorList>
    </citation>
    <scope>NUCLEOTIDE SEQUENCE</scope>
    <source>
        <strain evidence="9">AU21707</strain>
    </source>
</reference>
<name>A0A261R9S8_9BORD</name>
<dbReference type="Gene3D" id="2.20.25.90">
    <property type="entry name" value="ADC-like domains"/>
    <property type="match status" value="1"/>
</dbReference>
<dbReference type="Pfam" id="PF00175">
    <property type="entry name" value="NAD_binding_1"/>
    <property type="match status" value="1"/>
</dbReference>
<dbReference type="InterPro" id="IPR039261">
    <property type="entry name" value="FNR_nucleotide-bd"/>
</dbReference>
<accession>A0A261R9S8</accession>
<dbReference type="Pfam" id="PF01568">
    <property type="entry name" value="Molydop_binding"/>
    <property type="match status" value="1"/>
</dbReference>
<dbReference type="Gene3D" id="2.40.30.10">
    <property type="entry name" value="Translation factors"/>
    <property type="match status" value="1"/>
</dbReference>
<dbReference type="EMBL" id="NEVJ01000003">
    <property type="protein sequence ID" value="OZI21390.1"/>
    <property type="molecule type" value="Genomic_DNA"/>
</dbReference>
<dbReference type="InterPro" id="IPR001041">
    <property type="entry name" value="2Fe-2S_ferredoxin-type"/>
</dbReference>
<evidence type="ECO:0000256" key="1">
    <source>
        <dbReference type="ARBA" id="ARBA00010312"/>
    </source>
</evidence>
<dbReference type="AlphaFoldDB" id="A0A261R9S8"/>
<dbReference type="PROSITE" id="PS51085">
    <property type="entry name" value="2FE2S_FER_2"/>
    <property type="match status" value="1"/>
</dbReference>
<dbReference type="InterPro" id="IPR017927">
    <property type="entry name" value="FAD-bd_FR_type"/>
</dbReference>
<keyword evidence="10" id="KW-1185">Reference proteome</keyword>
<dbReference type="PANTHER" id="PTHR43742">
    <property type="entry name" value="TRIMETHYLAMINE-N-OXIDE REDUCTASE"/>
    <property type="match status" value="1"/>
</dbReference>
<proteinExistence type="inferred from homology"/>
<dbReference type="Gene3D" id="3.30.2070.10">
    <property type="entry name" value="Formate dehydrogenase/DMSO reductase"/>
    <property type="match status" value="1"/>
</dbReference>
<dbReference type="CDD" id="cd00207">
    <property type="entry name" value="fer2"/>
    <property type="match status" value="1"/>
</dbReference>
<dbReference type="GO" id="GO:0018818">
    <property type="term" value="F:acetylene hydratase activity"/>
    <property type="evidence" value="ECO:0007669"/>
    <property type="project" value="InterPro"/>
</dbReference>
<gene>
    <name evidence="9" type="ORF">CAL26_16130</name>
</gene>
<dbReference type="InterPro" id="IPR006657">
    <property type="entry name" value="MoPterin_dinucl-bd_dom"/>
</dbReference>
<evidence type="ECO:0000313" key="10">
    <source>
        <dbReference type="Proteomes" id="UP000216857"/>
    </source>
</evidence>
<dbReference type="Gene3D" id="3.40.50.80">
    <property type="entry name" value="Nucleotide-binding domain of ferredoxin-NADP reductase (FNR) module"/>
    <property type="match status" value="1"/>
</dbReference>
<dbReference type="InterPro" id="IPR009010">
    <property type="entry name" value="Asp_de-COase-like_dom_sf"/>
</dbReference>
<dbReference type="SUPFAM" id="SSF50692">
    <property type="entry name" value="ADC-like"/>
    <property type="match status" value="1"/>
</dbReference>
<dbReference type="InterPro" id="IPR017938">
    <property type="entry name" value="Riboflavin_synthase-like_b-brl"/>
</dbReference>
<keyword evidence="2" id="KW-0479">Metal-binding</keyword>
<evidence type="ECO:0000259" key="6">
    <source>
        <dbReference type="PROSITE" id="PS51085"/>
    </source>
</evidence>
<dbReference type="InterPro" id="IPR050612">
    <property type="entry name" value="Prok_Mopterin_Oxidored"/>
</dbReference>
<dbReference type="Gene3D" id="2.40.40.20">
    <property type="match status" value="1"/>
</dbReference>
<dbReference type="Proteomes" id="UP000216857">
    <property type="component" value="Unassembled WGS sequence"/>
</dbReference>
<evidence type="ECO:0000256" key="2">
    <source>
        <dbReference type="ARBA" id="ARBA00022723"/>
    </source>
</evidence>
<dbReference type="Gene3D" id="3.40.50.740">
    <property type="match status" value="2"/>
</dbReference>
<dbReference type="PROSITE" id="PS51384">
    <property type="entry name" value="FAD_FR"/>
    <property type="match status" value="1"/>
</dbReference>
<keyword evidence="4" id="KW-0411">Iron-sulfur</keyword>
<dbReference type="GO" id="GO:0046872">
    <property type="term" value="F:metal ion binding"/>
    <property type="evidence" value="ECO:0007669"/>
    <property type="project" value="UniProtKB-KW"/>
</dbReference>
<dbReference type="Pfam" id="PF00111">
    <property type="entry name" value="Fer2"/>
    <property type="match status" value="1"/>
</dbReference>
<dbReference type="Pfam" id="PF04879">
    <property type="entry name" value="Molybdop_Fe4S4"/>
    <property type="match status" value="1"/>
</dbReference>
<dbReference type="InterPro" id="IPR006656">
    <property type="entry name" value="Mopterin_OxRdtase"/>
</dbReference>
<dbReference type="SUPFAM" id="SSF52343">
    <property type="entry name" value="Ferredoxin reductase-like, C-terminal NADP-linked domain"/>
    <property type="match status" value="1"/>
</dbReference>
<dbReference type="InterPro" id="IPR036010">
    <property type="entry name" value="2Fe-2S_ferredoxin-like_sf"/>
</dbReference>
<dbReference type="Gene3D" id="3.10.20.30">
    <property type="match status" value="1"/>
</dbReference>
<dbReference type="SMART" id="SM00926">
    <property type="entry name" value="Molybdop_Fe4S4"/>
    <property type="match status" value="1"/>
</dbReference>
<dbReference type="PROSITE" id="PS51669">
    <property type="entry name" value="4FE4S_MOW_BIS_MGD"/>
    <property type="match status" value="1"/>
</dbReference>
<dbReference type="Gene3D" id="3.40.228.10">
    <property type="entry name" value="Dimethylsulfoxide Reductase, domain 2"/>
    <property type="match status" value="2"/>
</dbReference>
<protein>
    <submittedName>
        <fullName evidence="9">Ferredoxin:oxidoreductase FAD/NAD(P)-binding protein</fullName>
    </submittedName>
</protein>
<dbReference type="InterPro" id="IPR012675">
    <property type="entry name" value="Beta-grasp_dom_sf"/>
</dbReference>
<dbReference type="InterPro" id="IPR006963">
    <property type="entry name" value="Mopterin_OxRdtase_4Fe-4S_dom"/>
</dbReference>
<evidence type="ECO:0000313" key="9">
    <source>
        <dbReference type="EMBL" id="OZI21390.1"/>
    </source>
</evidence>
<dbReference type="PANTHER" id="PTHR43742:SF6">
    <property type="entry name" value="OXIDOREDUCTASE YYAE-RELATED"/>
    <property type="match status" value="1"/>
</dbReference>
<dbReference type="InterPro" id="IPR001433">
    <property type="entry name" value="OxRdtase_FAD/NAD-bd"/>
</dbReference>
<evidence type="ECO:0000256" key="5">
    <source>
        <dbReference type="SAM" id="MobiDB-lite"/>
    </source>
</evidence>
<evidence type="ECO:0000256" key="4">
    <source>
        <dbReference type="ARBA" id="ARBA00023014"/>
    </source>
</evidence>
<dbReference type="InterPro" id="IPR037949">
    <property type="entry name" value="MopB_CT_Acetylene-hydratase"/>
</dbReference>
<sequence>MVTMEKRGYCTLCRSRCGTRNIVQDDALVRVVPDTDHPTGQSMCMKGRAAPELLHSPHRLLYPMRRTRPKDGGDPGWQRISWEEALRETAARLDAVRRENGAEAVAFGVTTPSGTPLSDSIDWIERFVRGFGSPNICYATEICNWHKDYAHAFTYGCGMPTADYSNSALIMLWGHNPANTWLAQAHAVGLGRAAGARLLVVDPRRTALAAQADAWLQVRPGTDAALALGLARLLIETGGYDAAFVRDWTNAPLLVRDDTGMFLRASEVAEVDMDAYERSFPAPGSADTAAVYAAWDGVSGAAVAYDTRRTAAAQGGDRYALRGACDIRLRQGGLVRCRPVFDLLAAQCAAYTPDHVAGITGVPPEQLRSAARLIAEAPSVAYHAWTGIGQQGNATQTERAIAVLYALTGSFDAPGGNRIYPRQPVVAVNGMDLIAPEQRAKALGLAERPLGPPAQGWITARDLYGAILHGTPYRVRAMVAFGTNPLVSQADVDMGQAALGALEFHVHCDLFETPSARYADILLPINTPWEREGLRVGFEITARAQELVQLRPRMVSPRGESRSDNDIVFDLACRLGMSELFFDGSLERGWNHMLAPLGITVADLRGAEGGMRMPLTHRDRKYAAPDNDTGAHGNPAAPPGRATGLVAGFATETRRVELYSERLLRHGYAPLPFHRAPPDAPHGGDDYPVALTSAKSGYYCHSQHRALPSLRKRDPLPRIGLHPALAARHEIADGDWVRVRTRTGQARFVARMQADLPEDVAVADYGWWQACPELGRDGFPVQGQGNSNYNALISADMADPVSGSVPMRACACAIERDPASDPARRAWTGFRPFRVAALTPRANDVLEIAFAPVDDQGLPDPEPGQHITLRVAAQAQGDAEDAHGPITRAYSLIDPASNAGRGRYTIAVRRQQGSTDEGQPWQGRMSGHLHTRLHVGDVVGLGAPGGSFIVPMRSPQPVVLFAGGIGITPFLAYLESLAALPDAQRACMPEVWLHYANRTPHSAAYAGRLAELASRLPRLAVHRYYSGAQDTPGAAGRHATAAAVPDALIRARARFYLCGPAAMMRAITEGLAARGVPAFDIFSETFRSPAPVDVDPSRRYAVRFARSRAEAAWSARDGALLSFAENLGLALPSGCRVGQCESCAVRIVRGQVRHLHGAEPEDPDVCLACQAVPVTDLVLDA</sequence>
<dbReference type="CDD" id="cd02781">
    <property type="entry name" value="MopB_CT_Acetylene-hydratase"/>
    <property type="match status" value="1"/>
</dbReference>
<organism evidence="9 10">
    <name type="scientific">Bordetella genomosp. 9</name>
    <dbReference type="NCBI Taxonomy" id="1416803"/>
    <lineage>
        <taxon>Bacteria</taxon>
        <taxon>Pseudomonadati</taxon>
        <taxon>Pseudomonadota</taxon>
        <taxon>Betaproteobacteria</taxon>
        <taxon>Burkholderiales</taxon>
        <taxon>Alcaligenaceae</taxon>
        <taxon>Bordetella</taxon>
    </lineage>
</organism>
<dbReference type="CDD" id="cd06184">
    <property type="entry name" value="flavohem_like_fad_nad_binding"/>
    <property type="match status" value="1"/>
</dbReference>
<dbReference type="GO" id="GO:0051536">
    <property type="term" value="F:iron-sulfur cluster binding"/>
    <property type="evidence" value="ECO:0007669"/>
    <property type="project" value="UniProtKB-KW"/>
</dbReference>
<dbReference type="OrthoDB" id="9796486at2"/>
<feature type="domain" description="2Fe-2S ferredoxin-type" evidence="6">
    <location>
        <begin position="1100"/>
        <end position="1181"/>
    </location>
</feature>
<dbReference type="GO" id="GO:0043546">
    <property type="term" value="F:molybdopterin cofactor binding"/>
    <property type="evidence" value="ECO:0007669"/>
    <property type="project" value="InterPro"/>
</dbReference>
<evidence type="ECO:0000256" key="3">
    <source>
        <dbReference type="ARBA" id="ARBA00023004"/>
    </source>
</evidence>
<feature type="domain" description="4Fe-4S Mo/W bis-MGD-type" evidence="8">
    <location>
        <begin position="3"/>
        <end position="58"/>
    </location>
</feature>
<comment type="caution">
    <text evidence="9">The sequence shown here is derived from an EMBL/GenBank/DDBJ whole genome shotgun (WGS) entry which is preliminary data.</text>
</comment>
<evidence type="ECO:0000259" key="8">
    <source>
        <dbReference type="PROSITE" id="PS51669"/>
    </source>
</evidence>
<comment type="similarity">
    <text evidence="1">Belongs to the prokaryotic molybdopterin-containing oxidoreductase family.</text>
</comment>
<feature type="domain" description="FAD-binding FR-type" evidence="7">
    <location>
        <begin position="828"/>
        <end position="951"/>
    </location>
</feature>
<keyword evidence="3" id="KW-0408">Iron</keyword>
<evidence type="ECO:0000259" key="7">
    <source>
        <dbReference type="PROSITE" id="PS51384"/>
    </source>
</evidence>
<dbReference type="SUPFAM" id="SSF53706">
    <property type="entry name" value="Formate dehydrogenase/DMSO reductase, domains 1-3"/>
    <property type="match status" value="1"/>
</dbReference>
<dbReference type="SUPFAM" id="SSF63380">
    <property type="entry name" value="Riboflavin synthase domain-like"/>
    <property type="match status" value="1"/>
</dbReference>
<dbReference type="Pfam" id="PF00384">
    <property type="entry name" value="Molybdopterin"/>
    <property type="match status" value="1"/>
</dbReference>
<dbReference type="SUPFAM" id="SSF54292">
    <property type="entry name" value="2Fe-2S ferredoxin-like"/>
    <property type="match status" value="1"/>
</dbReference>
<feature type="region of interest" description="Disordered" evidence="5">
    <location>
        <begin position="622"/>
        <end position="641"/>
    </location>
</feature>